<dbReference type="Proteomes" id="UP000708576">
    <property type="component" value="Unassembled WGS sequence"/>
</dbReference>
<evidence type="ECO:0000313" key="2">
    <source>
        <dbReference type="EMBL" id="MBS2098893.1"/>
    </source>
</evidence>
<dbReference type="CDD" id="cd07750">
    <property type="entry name" value="PolyPPase_VTC_like"/>
    <property type="match status" value="1"/>
</dbReference>
<proteinExistence type="predicted"/>
<organism evidence="2 3">
    <name type="scientific">Carboxylicivirga linearis</name>
    <dbReference type="NCBI Taxonomy" id="1628157"/>
    <lineage>
        <taxon>Bacteria</taxon>
        <taxon>Pseudomonadati</taxon>
        <taxon>Bacteroidota</taxon>
        <taxon>Bacteroidia</taxon>
        <taxon>Marinilabiliales</taxon>
        <taxon>Marinilabiliaceae</taxon>
        <taxon>Carboxylicivirga</taxon>
    </lineage>
</organism>
<reference evidence="2 3" key="1">
    <citation type="journal article" date="2015" name="Int. J. Syst. Evol. Microbiol.">
        <title>Carboxylicivirga linearis sp. nov., isolated from a sea cucumber culture pond.</title>
        <authorList>
            <person name="Wang F.Q."/>
            <person name="Zhou Y.X."/>
            <person name="Lin X.Z."/>
            <person name="Chen G.J."/>
            <person name="Du Z.J."/>
        </authorList>
    </citation>
    <scope>NUCLEOTIDE SEQUENCE [LARGE SCALE GENOMIC DNA]</scope>
    <source>
        <strain evidence="2 3">FB218</strain>
    </source>
</reference>
<dbReference type="InterPro" id="IPR018966">
    <property type="entry name" value="VTC_domain"/>
</dbReference>
<dbReference type="Pfam" id="PF09359">
    <property type="entry name" value="VTC"/>
    <property type="match status" value="1"/>
</dbReference>
<comment type="caution">
    <text evidence="2">The sequence shown here is derived from an EMBL/GenBank/DDBJ whole genome shotgun (WGS) entry which is preliminary data.</text>
</comment>
<dbReference type="Gene3D" id="3.20.100.30">
    <property type="entry name" value="VTC, catalytic tunnel domain"/>
    <property type="match status" value="1"/>
</dbReference>
<dbReference type="InterPro" id="IPR042267">
    <property type="entry name" value="VTC_sf"/>
</dbReference>
<dbReference type="RefSeq" id="WP_212216137.1">
    <property type="nucleotide sequence ID" value="NZ_JAGUCO010000007.1"/>
</dbReference>
<gene>
    <name evidence="2" type="ORF">KEM10_11435</name>
</gene>
<sequence length="256" mass="30152">MKMLDTSCFRPISLEHMDEVKLMNRTDTKYCATIDQLNELFQKIQPHYYVLTMDGENQLPYETTYFDTPSALMYSNHVRGKKNRYKIRRRTYLSTGIHFIEIKFKNNKGRTIKERIETEAIFKELSPKEQVFLNDKTPFDPIYLQPGLQNRFKRITLVNKNLKERCTIDVNLQFIQHQEKVVLKDLAIIEVKTGDRNTLSEIAIALRNMRIKPSGFSKYAMGRSLVDEKIKSNAIKPKIRNLQKLSRISIFTHQLT</sequence>
<accession>A0ABS5JVP1</accession>
<protein>
    <submittedName>
        <fullName evidence="2">Polyphosphate polymerase domain-containing protein</fullName>
    </submittedName>
</protein>
<keyword evidence="3" id="KW-1185">Reference proteome</keyword>
<dbReference type="EMBL" id="JAGUCO010000007">
    <property type="protein sequence ID" value="MBS2098893.1"/>
    <property type="molecule type" value="Genomic_DNA"/>
</dbReference>
<evidence type="ECO:0000313" key="3">
    <source>
        <dbReference type="Proteomes" id="UP000708576"/>
    </source>
</evidence>
<evidence type="ECO:0000259" key="1">
    <source>
        <dbReference type="Pfam" id="PF09359"/>
    </source>
</evidence>
<feature type="domain" description="VTC" evidence="1">
    <location>
        <begin position="24"/>
        <end position="225"/>
    </location>
</feature>
<name>A0ABS5JVP1_9BACT</name>